<evidence type="ECO:0000313" key="2">
    <source>
        <dbReference type="Proteomes" id="UP000515489"/>
    </source>
</evidence>
<protein>
    <recommendedName>
        <fullName evidence="3">Ig-like domain-containing protein</fullName>
    </recommendedName>
</protein>
<dbReference type="AlphaFoldDB" id="A0A7G7W3Y5"/>
<evidence type="ECO:0000313" key="1">
    <source>
        <dbReference type="EMBL" id="QNH61078.1"/>
    </source>
</evidence>
<accession>A0A7G7W3Y5</accession>
<reference evidence="1 2" key="1">
    <citation type="submission" date="2020-08" db="EMBL/GenBank/DDBJ databases">
        <title>Hymenobacter sp. S2-20-2 genome sequencing.</title>
        <authorList>
            <person name="Jin L."/>
        </authorList>
    </citation>
    <scope>NUCLEOTIDE SEQUENCE [LARGE SCALE GENOMIC DNA]</scope>
    <source>
        <strain evidence="1 2">S2-20-2</strain>
    </source>
</reference>
<organism evidence="1 2">
    <name type="scientific">Hymenobacter sediminicola</name>
    <dbReference type="NCBI Taxonomy" id="2761579"/>
    <lineage>
        <taxon>Bacteria</taxon>
        <taxon>Pseudomonadati</taxon>
        <taxon>Bacteroidota</taxon>
        <taxon>Cytophagia</taxon>
        <taxon>Cytophagales</taxon>
        <taxon>Hymenobacteraceae</taxon>
        <taxon>Hymenobacter</taxon>
    </lineage>
</organism>
<dbReference type="Proteomes" id="UP000515489">
    <property type="component" value="Chromosome"/>
</dbReference>
<dbReference type="EMBL" id="CP060202">
    <property type="protein sequence ID" value="QNH61078.1"/>
    <property type="molecule type" value="Genomic_DNA"/>
</dbReference>
<gene>
    <name evidence="1" type="ORF">H4317_12945</name>
</gene>
<sequence>MEQPDIAVWPDEHSITSIQPRQLFLFSAGSRTNGRRDLPDFGRRIQVYLWSKHDSVPLLLLDQPANPLSSDLQVLMQPARPLLPDTVYHLRTSLPYVGYWLFRMQRARAGSNQLVIAHRWRVSSAPPDTQAPRWTATPSVMHKEYSSNSEGINNFVQFSNSVLDASPVLVRATIRSARHAKPVVSYLTPWDNLLGIGWFSCSGNFTFGPSEDCTVTFEALDAAGNRSLATSHPLPFQAPIRPG</sequence>
<dbReference type="KEGG" id="hsk:H4317_12945"/>
<name>A0A7G7W3Y5_9BACT</name>
<dbReference type="RefSeq" id="WP_185887008.1">
    <property type="nucleotide sequence ID" value="NZ_CP060202.1"/>
</dbReference>
<keyword evidence="2" id="KW-1185">Reference proteome</keyword>
<proteinExistence type="predicted"/>
<evidence type="ECO:0008006" key="3">
    <source>
        <dbReference type="Google" id="ProtNLM"/>
    </source>
</evidence>